<dbReference type="PANTHER" id="PTHR46564:SF1">
    <property type="entry name" value="TRANSPOSASE"/>
    <property type="match status" value="1"/>
</dbReference>
<sequence>MDESGFQIHTYRPYGYAPIGQPSILHHNYQNSRLRVNVIGALYHNQLFALSYYKHHTNTQTVYDWLKHTLIPKLKQKCVIVMDNAPFHKNKRIQKLLNRHGHCLLFLPPYSPDLNPIEYKWSQAKFLRQGWMTDDLDELFWNMGGVVILWFVECMMKYFIATLFAFIHTTAFSAPPYESADYYGKTYCKPEWQVKYNYLPPPSHIGIPHDRKVKLMSFDEFLTRFEVSLDKHTDDLSRWVVKENKVHIMQFNELNSYLYIGRSHGMVHYLQYYMRHETEKDKKRTHTLSDDDKMAMIETINLVVQDHQKSQEILDELYKRYLGQLELVIDGYISVF</sequence>
<dbReference type="Proteomes" id="UP000092607">
    <property type="component" value="Unassembled WGS sequence"/>
</dbReference>
<dbReference type="AlphaFoldDB" id="A0A1B8PYU3"/>
<evidence type="ECO:0000259" key="1">
    <source>
        <dbReference type="Pfam" id="PF13358"/>
    </source>
</evidence>
<protein>
    <recommendedName>
        <fullName evidence="1">Tc1-like transposase DDE domain-containing protein</fullName>
    </recommendedName>
</protein>
<organism evidence="2 3">
    <name type="scientific">Moraxella lacunata</name>
    <dbReference type="NCBI Taxonomy" id="477"/>
    <lineage>
        <taxon>Bacteria</taxon>
        <taxon>Pseudomonadati</taxon>
        <taxon>Pseudomonadota</taxon>
        <taxon>Gammaproteobacteria</taxon>
        <taxon>Moraxellales</taxon>
        <taxon>Moraxellaceae</taxon>
        <taxon>Moraxella</taxon>
    </lineage>
</organism>
<gene>
    <name evidence="2" type="ORF">A9309_08280</name>
</gene>
<dbReference type="Pfam" id="PF13358">
    <property type="entry name" value="DDE_3"/>
    <property type="match status" value="1"/>
</dbReference>
<reference evidence="2 3" key="1">
    <citation type="submission" date="2016-06" db="EMBL/GenBank/DDBJ databases">
        <title>Draft genome of Moraxella lacunata CCUG 57757A.</title>
        <authorList>
            <person name="Salva-Serra F."/>
            <person name="Engstrom-Jakobsson H."/>
            <person name="Thorell K."/>
            <person name="Gonzales-Siles L."/>
            <person name="Karlsson R."/>
            <person name="Boulund F."/>
            <person name="Engstrand L."/>
            <person name="Kristiansson E."/>
            <person name="Moore E."/>
        </authorList>
    </citation>
    <scope>NUCLEOTIDE SEQUENCE [LARGE SCALE GENOMIC DNA]</scope>
    <source>
        <strain evidence="2 3">CCUG 57757A</strain>
    </source>
</reference>
<name>A0A1B8PYU3_MORLA</name>
<dbReference type="InterPro" id="IPR012337">
    <property type="entry name" value="RNaseH-like_sf"/>
</dbReference>
<dbReference type="InterPro" id="IPR036397">
    <property type="entry name" value="RNaseH_sf"/>
</dbReference>
<dbReference type="NCBIfam" id="NF033545">
    <property type="entry name" value="transpos_IS630"/>
    <property type="match status" value="1"/>
</dbReference>
<dbReference type="InterPro" id="IPR038717">
    <property type="entry name" value="Tc1-like_DDE_dom"/>
</dbReference>
<evidence type="ECO:0000313" key="2">
    <source>
        <dbReference type="EMBL" id="OBX61434.1"/>
    </source>
</evidence>
<dbReference type="SUPFAM" id="SSF53098">
    <property type="entry name" value="Ribonuclease H-like"/>
    <property type="match status" value="1"/>
</dbReference>
<dbReference type="Gene3D" id="3.30.420.10">
    <property type="entry name" value="Ribonuclease H-like superfamily/Ribonuclease H"/>
    <property type="match status" value="1"/>
</dbReference>
<feature type="domain" description="Tc1-like transposase DDE" evidence="1">
    <location>
        <begin position="1"/>
        <end position="125"/>
    </location>
</feature>
<accession>A0A1B8PYU3</accession>
<comment type="caution">
    <text evidence="2">The sequence shown here is derived from an EMBL/GenBank/DDBJ whole genome shotgun (WGS) entry which is preliminary data.</text>
</comment>
<dbReference type="GO" id="GO:0003676">
    <property type="term" value="F:nucleic acid binding"/>
    <property type="evidence" value="ECO:0007669"/>
    <property type="project" value="InterPro"/>
</dbReference>
<dbReference type="InterPro" id="IPR047655">
    <property type="entry name" value="Transpos_IS630-like"/>
</dbReference>
<dbReference type="EMBL" id="LZMS01000069">
    <property type="protein sequence ID" value="OBX61434.1"/>
    <property type="molecule type" value="Genomic_DNA"/>
</dbReference>
<dbReference type="PANTHER" id="PTHR46564">
    <property type="entry name" value="TRANSPOSASE"/>
    <property type="match status" value="1"/>
</dbReference>
<evidence type="ECO:0000313" key="3">
    <source>
        <dbReference type="Proteomes" id="UP000092607"/>
    </source>
</evidence>
<proteinExistence type="predicted"/>